<feature type="compositionally biased region" description="Acidic residues" evidence="7">
    <location>
        <begin position="177"/>
        <end position="208"/>
    </location>
</feature>
<evidence type="ECO:0000256" key="1">
    <source>
        <dbReference type="ARBA" id="ARBA00004123"/>
    </source>
</evidence>
<name>A0A7S4RAF4_9STRA</name>
<evidence type="ECO:0000256" key="2">
    <source>
        <dbReference type="ARBA" id="ARBA00006051"/>
    </source>
</evidence>
<accession>A0A7S4RAF4</accession>
<dbReference type="AlphaFoldDB" id="A0A7S4RAF4"/>
<dbReference type="GO" id="GO:0006335">
    <property type="term" value="P:DNA replication-dependent chromatin assembly"/>
    <property type="evidence" value="ECO:0007669"/>
    <property type="project" value="TreeGrafter"/>
</dbReference>
<feature type="compositionally biased region" description="Polar residues" evidence="7">
    <location>
        <begin position="211"/>
        <end position="239"/>
    </location>
</feature>
<evidence type="ECO:0000256" key="7">
    <source>
        <dbReference type="SAM" id="MobiDB-lite"/>
    </source>
</evidence>
<keyword evidence="4" id="KW-0804">Transcription</keyword>
<dbReference type="SUPFAM" id="SSF101546">
    <property type="entry name" value="ASF1-like"/>
    <property type="match status" value="1"/>
</dbReference>
<dbReference type="PIRSF" id="PIRSF037759">
    <property type="entry name" value="Histone_Asf1"/>
    <property type="match status" value="1"/>
</dbReference>
<evidence type="ECO:0008006" key="9">
    <source>
        <dbReference type="Google" id="ProtNLM"/>
    </source>
</evidence>
<comment type="subcellular location">
    <subcellularLocation>
        <location evidence="1">Nucleus</location>
    </subcellularLocation>
</comment>
<evidence type="ECO:0000256" key="6">
    <source>
        <dbReference type="ARBA" id="ARBA00023242"/>
    </source>
</evidence>
<sequence>MSLVNVTNMAVLSNPSPFSSPLLFEITFECLQELTDDLEWKVLYVGSAESSKHDQVLDEILVGPVPVGINKFVLQADAPDRSCIPDSDLLGVTVLLVTCSYREQEFARVGYYVSNEYTVPYDAEVGPPKPLDVEKVQRTILADKPRVTRFPINWGDEQQEQQQTDTQQEQEQLNDDLIDENEEEEEEEEEDDESMDDDAEIDLDLDDMEPSHTQTQSLPNSTFQSPGKRQMISFRTPNLVTPGASGEEDGTHMEM</sequence>
<evidence type="ECO:0000256" key="5">
    <source>
        <dbReference type="ARBA" id="ARBA00023186"/>
    </source>
</evidence>
<dbReference type="InterPro" id="IPR006818">
    <property type="entry name" value="ASF1-like"/>
</dbReference>
<dbReference type="PANTHER" id="PTHR12040:SF0">
    <property type="entry name" value="HISTONE CHAPERONE ASF1"/>
    <property type="match status" value="1"/>
</dbReference>
<proteinExistence type="inferred from homology"/>
<dbReference type="GO" id="GO:0006337">
    <property type="term" value="P:nucleosome disassembly"/>
    <property type="evidence" value="ECO:0007669"/>
    <property type="project" value="InterPro"/>
</dbReference>
<dbReference type="Gene3D" id="2.60.40.1490">
    <property type="entry name" value="Histone chaperone ASF1-like"/>
    <property type="match status" value="1"/>
</dbReference>
<keyword evidence="3" id="KW-0805">Transcription regulation</keyword>
<keyword evidence="6" id="KW-0539">Nucleus</keyword>
<protein>
    <recommendedName>
        <fullName evidence="9">Anti-silencing function protein 1</fullName>
    </recommendedName>
</protein>
<evidence type="ECO:0000256" key="3">
    <source>
        <dbReference type="ARBA" id="ARBA00023015"/>
    </source>
</evidence>
<reference evidence="8" key="1">
    <citation type="submission" date="2021-01" db="EMBL/GenBank/DDBJ databases">
        <authorList>
            <person name="Corre E."/>
            <person name="Pelletier E."/>
            <person name="Niang G."/>
            <person name="Scheremetjew M."/>
            <person name="Finn R."/>
            <person name="Kale V."/>
            <person name="Holt S."/>
            <person name="Cochrane G."/>
            <person name="Meng A."/>
            <person name="Brown T."/>
            <person name="Cohen L."/>
        </authorList>
    </citation>
    <scope>NUCLEOTIDE SEQUENCE</scope>
    <source>
        <strain evidence="8">GSO104</strain>
    </source>
</reference>
<dbReference type="GO" id="GO:0042393">
    <property type="term" value="F:histone binding"/>
    <property type="evidence" value="ECO:0007669"/>
    <property type="project" value="InterPro"/>
</dbReference>
<dbReference type="PANTHER" id="PTHR12040">
    <property type="entry name" value="ANTI-SILENCING PROTEIN 1"/>
    <property type="match status" value="1"/>
</dbReference>
<organism evidence="8">
    <name type="scientific">Ditylum brightwellii</name>
    <dbReference type="NCBI Taxonomy" id="49249"/>
    <lineage>
        <taxon>Eukaryota</taxon>
        <taxon>Sar</taxon>
        <taxon>Stramenopiles</taxon>
        <taxon>Ochrophyta</taxon>
        <taxon>Bacillariophyta</taxon>
        <taxon>Mediophyceae</taxon>
        <taxon>Lithodesmiophycidae</taxon>
        <taxon>Lithodesmiales</taxon>
        <taxon>Lithodesmiaceae</taxon>
        <taxon>Ditylum</taxon>
    </lineage>
</organism>
<dbReference type="InterPro" id="IPR036747">
    <property type="entry name" value="ASF1-like_sf"/>
</dbReference>
<dbReference type="EMBL" id="HBNS01018542">
    <property type="protein sequence ID" value="CAE4606967.1"/>
    <property type="molecule type" value="Transcribed_RNA"/>
</dbReference>
<feature type="region of interest" description="Disordered" evidence="7">
    <location>
        <begin position="177"/>
        <end position="255"/>
    </location>
</feature>
<evidence type="ECO:0000313" key="8">
    <source>
        <dbReference type="EMBL" id="CAE4606967.1"/>
    </source>
</evidence>
<keyword evidence="5" id="KW-0143">Chaperone</keyword>
<gene>
    <name evidence="8" type="ORF">DBRI00130_LOCUS14794</name>
</gene>
<dbReference type="InterPro" id="IPR017282">
    <property type="entry name" value="Hist_deposition_Asf1"/>
</dbReference>
<dbReference type="Pfam" id="PF04729">
    <property type="entry name" value="ASF1_hist_chap"/>
    <property type="match status" value="1"/>
</dbReference>
<dbReference type="GO" id="GO:0000785">
    <property type="term" value="C:chromatin"/>
    <property type="evidence" value="ECO:0007669"/>
    <property type="project" value="TreeGrafter"/>
</dbReference>
<dbReference type="GO" id="GO:0005634">
    <property type="term" value="C:nucleus"/>
    <property type="evidence" value="ECO:0007669"/>
    <property type="project" value="UniProtKB-SubCell"/>
</dbReference>
<dbReference type="GO" id="GO:0006334">
    <property type="term" value="P:nucleosome assembly"/>
    <property type="evidence" value="ECO:0007669"/>
    <property type="project" value="InterPro"/>
</dbReference>
<comment type="similarity">
    <text evidence="2">Belongs to the ASF1 family.</text>
</comment>
<evidence type="ECO:0000256" key="4">
    <source>
        <dbReference type="ARBA" id="ARBA00023163"/>
    </source>
</evidence>